<dbReference type="Proteomes" id="UP001642409">
    <property type="component" value="Unassembled WGS sequence"/>
</dbReference>
<proteinExistence type="predicted"/>
<reference evidence="2" key="1">
    <citation type="submission" date="2023-06" db="EMBL/GenBank/DDBJ databases">
        <authorList>
            <person name="Kurt Z."/>
        </authorList>
    </citation>
    <scope>NUCLEOTIDE SEQUENCE</scope>
</reference>
<evidence type="ECO:0000313" key="4">
    <source>
        <dbReference type="Proteomes" id="UP001642409"/>
    </source>
</evidence>
<keyword evidence="4" id="KW-1185">Reference proteome</keyword>
<organism evidence="2">
    <name type="scientific">Hexamita inflata</name>
    <dbReference type="NCBI Taxonomy" id="28002"/>
    <lineage>
        <taxon>Eukaryota</taxon>
        <taxon>Metamonada</taxon>
        <taxon>Diplomonadida</taxon>
        <taxon>Hexamitidae</taxon>
        <taxon>Hexamitinae</taxon>
        <taxon>Hexamita</taxon>
    </lineage>
</organism>
<evidence type="ECO:0000256" key="1">
    <source>
        <dbReference type="SAM" id="MobiDB-lite"/>
    </source>
</evidence>
<evidence type="ECO:0000313" key="3">
    <source>
        <dbReference type="EMBL" id="CAL6092981.1"/>
    </source>
</evidence>
<accession>A0AA86P4W1</accession>
<dbReference type="AlphaFoldDB" id="A0AA86P4W1"/>
<feature type="compositionally biased region" description="Low complexity" evidence="1">
    <location>
        <begin position="366"/>
        <end position="376"/>
    </location>
</feature>
<sequence length="376" mass="43587">MKQYIVVHLPVKIQNPNQDTVPAEDVHNHLAQHSTLKYNLTANMQVSATTIADGMFSNDYILDKDSNQVMGHVQQQISFQSVAPLFLSESIYAINQPLNQQVRTNFMSTNFFQESHEVCDWLVKAAQVVPPITRAIKPDEKYIFDLFQHRQVIPAQFVSFLNQKMQLKLSNWKLIKILRQLCYQKSNGLFRSLWIQRGYQPQSIGFISVQSRFKYIDKTESEVIYNRHFVQKNLLPYQIKYPNVFNQCAIMFDPHVRHFSFQSFCLGDFVTGEAAIKDFEFKNGQELHEKVKWIRGQIIIEAQEFFSNLLKILKDGNGTDSIRFIHFEEHITTIERGMDVYGGETRYEEEESGEDNEEEEGEDSSSESSGSESAPE</sequence>
<reference evidence="3 4" key="2">
    <citation type="submission" date="2024-07" db="EMBL/GenBank/DDBJ databases">
        <authorList>
            <person name="Akdeniz Z."/>
        </authorList>
    </citation>
    <scope>NUCLEOTIDE SEQUENCE [LARGE SCALE GENOMIC DNA]</scope>
</reference>
<gene>
    <name evidence="2" type="ORF">HINF_LOCUS19115</name>
    <name evidence="3" type="ORF">HINF_LOCUS66603</name>
</gene>
<name>A0AA86P4W1_9EUKA</name>
<feature type="region of interest" description="Disordered" evidence="1">
    <location>
        <begin position="339"/>
        <end position="376"/>
    </location>
</feature>
<dbReference type="EMBL" id="CATOUU010000490">
    <property type="protein sequence ID" value="CAI9931470.1"/>
    <property type="molecule type" value="Genomic_DNA"/>
</dbReference>
<dbReference type="EMBL" id="CAXDID020000450">
    <property type="protein sequence ID" value="CAL6092981.1"/>
    <property type="molecule type" value="Genomic_DNA"/>
</dbReference>
<protein>
    <submittedName>
        <fullName evidence="3">Hypothetical_protein</fullName>
    </submittedName>
</protein>
<feature type="compositionally biased region" description="Acidic residues" evidence="1">
    <location>
        <begin position="347"/>
        <end position="365"/>
    </location>
</feature>
<evidence type="ECO:0000313" key="2">
    <source>
        <dbReference type="EMBL" id="CAI9931470.1"/>
    </source>
</evidence>
<comment type="caution">
    <text evidence="2">The sequence shown here is derived from an EMBL/GenBank/DDBJ whole genome shotgun (WGS) entry which is preliminary data.</text>
</comment>